<dbReference type="OrthoDB" id="9805666at2"/>
<dbReference type="Gene3D" id="3.20.20.150">
    <property type="entry name" value="Divalent-metal-dependent TIM barrel enzymes"/>
    <property type="match status" value="1"/>
</dbReference>
<keyword evidence="5" id="KW-0378">Hydrolase</keyword>
<dbReference type="AlphaFoldDB" id="A0A1C4WA86"/>
<proteinExistence type="inferred from homology"/>
<dbReference type="PANTHER" id="PTHR21445">
    <property type="entry name" value="ENDONUCLEASE IV ENDODEOXYRIBONUCLEASE IV"/>
    <property type="match status" value="1"/>
</dbReference>
<dbReference type="InterPro" id="IPR001719">
    <property type="entry name" value="AP_endonuc_2"/>
</dbReference>
<dbReference type="GO" id="GO:0003906">
    <property type="term" value="F:DNA-(apurinic or apyrimidinic site) endonuclease activity"/>
    <property type="evidence" value="ECO:0007669"/>
    <property type="project" value="TreeGrafter"/>
</dbReference>
<keyword evidence="6" id="KW-0862">Zinc</keyword>
<dbReference type="GO" id="GO:0006284">
    <property type="term" value="P:base-excision repair"/>
    <property type="evidence" value="ECO:0007669"/>
    <property type="project" value="TreeGrafter"/>
</dbReference>
<dbReference type="GO" id="GO:0008270">
    <property type="term" value="F:zinc ion binding"/>
    <property type="evidence" value="ECO:0007669"/>
    <property type="project" value="InterPro"/>
</dbReference>
<name>A0A1C4WA86_MICEC</name>
<dbReference type="FunCoup" id="A0A1C4WA86">
    <property type="interactions" value="39"/>
</dbReference>
<dbReference type="NCBIfam" id="NF002198">
    <property type="entry name" value="PRK01060.1-3"/>
    <property type="match status" value="1"/>
</dbReference>
<dbReference type="PANTHER" id="PTHR21445:SF0">
    <property type="entry name" value="APURINIC-APYRIMIDINIC ENDONUCLEASE"/>
    <property type="match status" value="1"/>
</dbReference>
<dbReference type="EMBL" id="LT607413">
    <property type="protein sequence ID" value="SCE93118.1"/>
    <property type="molecule type" value="Genomic_DNA"/>
</dbReference>
<sequence>MRIGAHVDPADPLAEAASRAADAVQFFLSDPQGWKAPNPREDADRLRAAEVDVYVHAPYVVNVATTNNRIRIPSRKLLLGHATGAAGIGAKGLIVHGGHVNAGDDLATGFDNWRKTFAYAAENGGFGVPVLIENTAGGDNACARRLDALARLWDAVGEYDVGFCLDTCHAHAGGEELLDLVDRVKAVTGRIDLIHANNSKDAFNSGRDRHDNLAGGTIDPELLVAVIRAAGAPVIVETPGGADGQGADIAFLREHLGGTTA</sequence>
<protein>
    <submittedName>
        <fullName evidence="9">Deoxyribonuclease-4</fullName>
    </submittedName>
</protein>
<dbReference type="Proteomes" id="UP000198253">
    <property type="component" value="Chromosome I"/>
</dbReference>
<evidence type="ECO:0000256" key="4">
    <source>
        <dbReference type="ARBA" id="ARBA00022763"/>
    </source>
</evidence>
<evidence type="ECO:0000313" key="10">
    <source>
        <dbReference type="Proteomes" id="UP000198253"/>
    </source>
</evidence>
<keyword evidence="3" id="KW-0479">Metal-binding</keyword>
<evidence type="ECO:0000256" key="2">
    <source>
        <dbReference type="ARBA" id="ARBA00005340"/>
    </source>
</evidence>
<organism evidence="9 10">
    <name type="scientific">Micromonospora echinospora</name>
    <name type="common">Micromonospora purpurea</name>
    <dbReference type="NCBI Taxonomy" id="1877"/>
    <lineage>
        <taxon>Bacteria</taxon>
        <taxon>Bacillati</taxon>
        <taxon>Actinomycetota</taxon>
        <taxon>Actinomycetes</taxon>
        <taxon>Micromonosporales</taxon>
        <taxon>Micromonosporaceae</taxon>
        <taxon>Micromonospora</taxon>
    </lineage>
</organism>
<reference evidence="10" key="1">
    <citation type="submission" date="2016-06" db="EMBL/GenBank/DDBJ databases">
        <authorList>
            <person name="Varghese N."/>
            <person name="Submissions Spin"/>
        </authorList>
    </citation>
    <scope>NUCLEOTIDE SEQUENCE [LARGE SCALE GENOMIC DNA]</scope>
    <source>
        <strain evidence="10">DSM 43816</strain>
    </source>
</reference>
<evidence type="ECO:0000259" key="8">
    <source>
        <dbReference type="Pfam" id="PF01261"/>
    </source>
</evidence>
<keyword evidence="10" id="KW-1185">Reference proteome</keyword>
<dbReference type="GO" id="GO:0003677">
    <property type="term" value="F:DNA binding"/>
    <property type="evidence" value="ECO:0007669"/>
    <property type="project" value="InterPro"/>
</dbReference>
<dbReference type="InParanoid" id="A0A1C4WA86"/>
<evidence type="ECO:0000256" key="6">
    <source>
        <dbReference type="ARBA" id="ARBA00022833"/>
    </source>
</evidence>
<dbReference type="RefSeq" id="WP_088981397.1">
    <property type="nucleotide sequence ID" value="NZ_LT607413.1"/>
</dbReference>
<keyword evidence="7" id="KW-0234">DNA repair</keyword>
<dbReference type="PROSITE" id="PS00730">
    <property type="entry name" value="AP_NUCLEASE_F2_2"/>
    <property type="match status" value="1"/>
</dbReference>
<dbReference type="InterPro" id="IPR013022">
    <property type="entry name" value="Xyl_isomerase-like_TIM-brl"/>
</dbReference>
<comment type="similarity">
    <text evidence="2">Belongs to the AP endonuclease 2 family.</text>
</comment>
<dbReference type="GO" id="GO:0008081">
    <property type="term" value="F:phosphoric diester hydrolase activity"/>
    <property type="evidence" value="ECO:0007669"/>
    <property type="project" value="TreeGrafter"/>
</dbReference>
<dbReference type="SUPFAM" id="SSF51658">
    <property type="entry name" value="Xylose isomerase-like"/>
    <property type="match status" value="1"/>
</dbReference>
<keyword evidence="4" id="KW-0227">DNA damage</keyword>
<dbReference type="InterPro" id="IPR018246">
    <property type="entry name" value="AP_endonuc_F2_Zn_BS"/>
</dbReference>
<evidence type="ECO:0000256" key="1">
    <source>
        <dbReference type="ARBA" id="ARBA00001947"/>
    </source>
</evidence>
<dbReference type="InterPro" id="IPR036237">
    <property type="entry name" value="Xyl_isomerase-like_sf"/>
</dbReference>
<accession>A0A1C4WA86</accession>
<dbReference type="Pfam" id="PF01261">
    <property type="entry name" value="AP_endonuc_2"/>
    <property type="match status" value="1"/>
</dbReference>
<dbReference type="PROSITE" id="PS51432">
    <property type="entry name" value="AP_NUCLEASE_F2_4"/>
    <property type="match status" value="1"/>
</dbReference>
<evidence type="ECO:0000256" key="3">
    <source>
        <dbReference type="ARBA" id="ARBA00022723"/>
    </source>
</evidence>
<evidence type="ECO:0000313" key="9">
    <source>
        <dbReference type="EMBL" id="SCE93118.1"/>
    </source>
</evidence>
<evidence type="ECO:0000256" key="7">
    <source>
        <dbReference type="ARBA" id="ARBA00023204"/>
    </source>
</evidence>
<dbReference type="SMART" id="SM00518">
    <property type="entry name" value="AP2Ec"/>
    <property type="match status" value="1"/>
</dbReference>
<feature type="domain" description="Xylose isomerase-like TIM barrel" evidence="8">
    <location>
        <begin position="14"/>
        <end position="254"/>
    </location>
</feature>
<evidence type="ECO:0000256" key="5">
    <source>
        <dbReference type="ARBA" id="ARBA00022801"/>
    </source>
</evidence>
<gene>
    <name evidence="9" type="ORF">GA0070618_2004</name>
</gene>
<comment type="cofactor">
    <cofactor evidence="1">
        <name>Zn(2+)</name>
        <dbReference type="ChEBI" id="CHEBI:29105"/>
    </cofactor>
</comment>